<organism evidence="1 2">
    <name type="scientific">Thiocapsa imhoffii</name>
    <dbReference type="NCBI Taxonomy" id="382777"/>
    <lineage>
        <taxon>Bacteria</taxon>
        <taxon>Pseudomonadati</taxon>
        <taxon>Pseudomonadota</taxon>
        <taxon>Gammaproteobacteria</taxon>
        <taxon>Chromatiales</taxon>
        <taxon>Chromatiaceae</taxon>
        <taxon>Thiocapsa</taxon>
    </lineage>
</organism>
<dbReference type="PANTHER" id="PTHR43861">
    <property type="entry name" value="TRANS-ACONITATE 2-METHYLTRANSFERASE-RELATED"/>
    <property type="match status" value="1"/>
</dbReference>
<protein>
    <recommendedName>
        <fullName evidence="3">Methyltransferase domain-containing protein</fullName>
    </recommendedName>
</protein>
<reference evidence="1 2" key="1">
    <citation type="journal article" date="2020" name="Microorganisms">
        <title>Osmotic Adaptation and Compatible Solute Biosynthesis of Phototrophic Bacteria as Revealed from Genome Analyses.</title>
        <authorList>
            <person name="Imhoff J.F."/>
            <person name="Rahn T."/>
            <person name="Kunzel S."/>
            <person name="Keller A."/>
            <person name="Neulinger S.C."/>
        </authorList>
    </citation>
    <scope>NUCLEOTIDE SEQUENCE [LARGE SCALE GENOMIC DNA]</scope>
    <source>
        <strain evidence="1 2">DSM 21303</strain>
    </source>
</reference>
<dbReference type="Gene3D" id="3.40.50.150">
    <property type="entry name" value="Vaccinia Virus protein VP39"/>
    <property type="match status" value="1"/>
</dbReference>
<dbReference type="EMBL" id="NRSD01000008">
    <property type="protein sequence ID" value="MBK1644916.1"/>
    <property type="molecule type" value="Genomic_DNA"/>
</dbReference>
<sequence>MGDSDPAVVESATKFYVEQGGAPDTIVEPLFWFDHGEVKRYAEVGCGFGFGIDFAREALGWTVRGFDPSPLAAAGSQLLALPITPDYLGPATWAGEAPFDLLLASEVIEHVADPHRFLADIIPALAPDGWLVLSTPNAAGVHPDSSTAALLQALSPGYHLVLFTETGLRGLLEAHGFRHLTMRVSETTLTVLACREARQGDPARTLDRRLYRAYLERRLHSLPADSSLAHGYASRLIKEDVNAGDLDAAAQTLRTLTETYRRCYGIDLDDPAGIAIEPPSAGSFTRFIAAYPTNLCGLAYRSGFLALHQRQDLHAARAAFELAIRAGEALRMALQSIGSDDGETEHLVDLSRQRVLEISLRLEPEQAAAHLDAARRAEGITEQTSAMMQRGFEQRVEQCFVDLVLSGAYPAASALEAARPCPDADLLEQARTERERIRSALARGLLTLNHAGDATSALPWFRLAHDAAMGQDATDPAAYADLAPTIEMGYVLALTTVEPLEAVRICQGRLASSQSPSAPALGLCREVFQRLVHGGSYKAAARLEPALKRALIDEPELGTPDLHLALGLFLLNYEADPQRALHDLERAAAMAAPRTPAAELAVFHIGVANSQLGLESEMLEGPGAEANPRAGGLES</sequence>
<dbReference type="AlphaFoldDB" id="A0A9X1B9D2"/>
<proteinExistence type="predicted"/>
<dbReference type="SUPFAM" id="SSF53335">
    <property type="entry name" value="S-adenosyl-L-methionine-dependent methyltransferases"/>
    <property type="match status" value="1"/>
</dbReference>
<dbReference type="Pfam" id="PF13489">
    <property type="entry name" value="Methyltransf_23"/>
    <property type="match status" value="1"/>
</dbReference>
<accession>A0A9X1B9D2</accession>
<name>A0A9X1B9D2_9GAMM</name>
<dbReference type="InterPro" id="IPR029063">
    <property type="entry name" value="SAM-dependent_MTases_sf"/>
</dbReference>
<dbReference type="PANTHER" id="PTHR43861:SF6">
    <property type="entry name" value="METHYLTRANSFERASE TYPE 11"/>
    <property type="match status" value="1"/>
</dbReference>
<comment type="caution">
    <text evidence="1">The sequence shown here is derived from an EMBL/GenBank/DDBJ whole genome shotgun (WGS) entry which is preliminary data.</text>
</comment>
<gene>
    <name evidence="1" type="ORF">CKO25_09685</name>
</gene>
<evidence type="ECO:0000313" key="2">
    <source>
        <dbReference type="Proteomes" id="UP001138802"/>
    </source>
</evidence>
<dbReference type="CDD" id="cd02440">
    <property type="entry name" value="AdoMet_MTases"/>
    <property type="match status" value="1"/>
</dbReference>
<keyword evidence="2" id="KW-1185">Reference proteome</keyword>
<evidence type="ECO:0000313" key="1">
    <source>
        <dbReference type="EMBL" id="MBK1644916.1"/>
    </source>
</evidence>
<dbReference type="Proteomes" id="UP001138802">
    <property type="component" value="Unassembled WGS sequence"/>
</dbReference>
<evidence type="ECO:0008006" key="3">
    <source>
        <dbReference type="Google" id="ProtNLM"/>
    </source>
</evidence>